<evidence type="ECO:0008006" key="2">
    <source>
        <dbReference type="Google" id="ProtNLM"/>
    </source>
</evidence>
<evidence type="ECO:0000313" key="1">
    <source>
        <dbReference type="EMBL" id="GAH45209.1"/>
    </source>
</evidence>
<comment type="caution">
    <text evidence="1">The sequence shown here is derived from an EMBL/GenBank/DDBJ whole genome shotgun (WGS) entry which is preliminary data.</text>
</comment>
<feature type="non-terminal residue" evidence="1">
    <location>
        <position position="1"/>
    </location>
</feature>
<name>X1GUB7_9ZZZZ</name>
<accession>X1GUB7</accession>
<gene>
    <name evidence="1" type="ORF">S03H2_12005</name>
</gene>
<reference evidence="1" key="1">
    <citation type="journal article" date="2014" name="Front. Microbiol.">
        <title>High frequency of phylogenetically diverse reductive dehalogenase-homologous genes in deep subseafloor sedimentary metagenomes.</title>
        <authorList>
            <person name="Kawai M."/>
            <person name="Futagami T."/>
            <person name="Toyoda A."/>
            <person name="Takaki Y."/>
            <person name="Nishi S."/>
            <person name="Hori S."/>
            <person name="Arai W."/>
            <person name="Tsubouchi T."/>
            <person name="Morono Y."/>
            <person name="Uchiyama I."/>
            <person name="Ito T."/>
            <person name="Fujiyama A."/>
            <person name="Inagaki F."/>
            <person name="Takami H."/>
        </authorList>
    </citation>
    <scope>NUCLEOTIDE SEQUENCE</scope>
    <source>
        <strain evidence="1">Expedition CK06-06</strain>
    </source>
</reference>
<organism evidence="1">
    <name type="scientific">marine sediment metagenome</name>
    <dbReference type="NCBI Taxonomy" id="412755"/>
    <lineage>
        <taxon>unclassified sequences</taxon>
        <taxon>metagenomes</taxon>
        <taxon>ecological metagenomes</taxon>
    </lineage>
</organism>
<sequence>VNTREALFDAMERREVYATTGPRMRVRFFGGYDFTEDDALRRDLALLGYSKGVPMGGDLKAAPEGRAPGFLVYALRDPAGANLDRVQIIKGWIDENSKPQEKVYDVAWSDGRKADPNGKLPPVGDTVDLSIPSWTNTIGASELGTVWTDPDFDPEEKAFYYARVLEIPTPRWTAYDKVKFDLDLPEGIPLKQQERSYTSPIWYTPKG</sequence>
<dbReference type="InterPro" id="IPR022028">
    <property type="entry name" value="DUF3604"/>
</dbReference>
<proteinExistence type="predicted"/>
<dbReference type="Pfam" id="PF12228">
    <property type="entry name" value="DUF3604"/>
    <property type="match status" value="1"/>
</dbReference>
<dbReference type="EMBL" id="BARU01006112">
    <property type="protein sequence ID" value="GAH45209.1"/>
    <property type="molecule type" value="Genomic_DNA"/>
</dbReference>
<protein>
    <recommendedName>
        <fullName evidence="2">DUF3604 domain-containing protein</fullName>
    </recommendedName>
</protein>
<dbReference type="AlphaFoldDB" id="X1GUB7"/>